<dbReference type="AlphaFoldDB" id="M7SEP7"/>
<dbReference type="HOGENOM" id="CLU_855377_0_0_1"/>
<feature type="region of interest" description="Disordered" evidence="1">
    <location>
        <begin position="111"/>
        <end position="132"/>
    </location>
</feature>
<dbReference type="OrthoDB" id="4436136at2759"/>
<dbReference type="KEGG" id="ela:UCREL1_10398"/>
<dbReference type="Proteomes" id="UP000012174">
    <property type="component" value="Unassembled WGS sequence"/>
</dbReference>
<protein>
    <submittedName>
        <fullName evidence="2">Uncharacterized protein</fullName>
    </submittedName>
</protein>
<dbReference type="EMBL" id="KB707406">
    <property type="protein sequence ID" value="EMR62668.1"/>
    <property type="molecule type" value="Genomic_DNA"/>
</dbReference>
<gene>
    <name evidence="2" type="ORF">UCREL1_10398</name>
</gene>
<name>M7SEP7_EUTLA</name>
<sequence length="325" mass="36248">MGPLLSTQRLIPDLPLIDTKVWNDATLVEFLGITLPDDLKPEITAATPLLFRCMQRLGSFPWYDRPEVSGLQLDTLRLAIVFLLCRDVHFYGIGRIHMGPTDIYEESTWTGENATPVGEDDIPDESDAGSDDEEVKRIYFEWYSRLLFQSMSVRPDRNSLPGPPAAVESEPSNEGSDGASYLSRAHNLVDGNNMQRHPTNPKIGARGPPIIPVSELPPSNYRDVSGSIPVEQEEIEQDTVDSQIEKLERVVADVLKSSKAPAERSDVSWDQFEAIARTEMSTILQSLFYLVIPFIKVEGLNSEAIKSSTKSETAKLIHEALSPYF</sequence>
<feature type="region of interest" description="Disordered" evidence="1">
    <location>
        <begin position="155"/>
        <end position="180"/>
    </location>
</feature>
<proteinExistence type="predicted"/>
<evidence type="ECO:0000256" key="1">
    <source>
        <dbReference type="SAM" id="MobiDB-lite"/>
    </source>
</evidence>
<organism evidence="2 3">
    <name type="scientific">Eutypa lata (strain UCR-EL1)</name>
    <name type="common">Grapevine dieback disease fungus</name>
    <name type="synonym">Eutypa armeniacae</name>
    <dbReference type="NCBI Taxonomy" id="1287681"/>
    <lineage>
        <taxon>Eukaryota</taxon>
        <taxon>Fungi</taxon>
        <taxon>Dikarya</taxon>
        <taxon>Ascomycota</taxon>
        <taxon>Pezizomycotina</taxon>
        <taxon>Sordariomycetes</taxon>
        <taxon>Xylariomycetidae</taxon>
        <taxon>Xylariales</taxon>
        <taxon>Diatrypaceae</taxon>
        <taxon>Eutypa</taxon>
    </lineage>
</organism>
<evidence type="ECO:0000313" key="2">
    <source>
        <dbReference type="EMBL" id="EMR62668.1"/>
    </source>
</evidence>
<feature type="compositionally biased region" description="Acidic residues" evidence="1">
    <location>
        <begin position="118"/>
        <end position="132"/>
    </location>
</feature>
<evidence type="ECO:0000313" key="3">
    <source>
        <dbReference type="Proteomes" id="UP000012174"/>
    </source>
</evidence>
<accession>M7SEP7</accession>
<keyword evidence="3" id="KW-1185">Reference proteome</keyword>
<reference evidence="3" key="1">
    <citation type="journal article" date="2013" name="Genome Announc.">
        <title>Draft genome sequence of the grapevine dieback fungus Eutypa lata UCR-EL1.</title>
        <authorList>
            <person name="Blanco-Ulate B."/>
            <person name="Rolshausen P.E."/>
            <person name="Cantu D."/>
        </authorList>
    </citation>
    <scope>NUCLEOTIDE SEQUENCE [LARGE SCALE GENOMIC DNA]</scope>
    <source>
        <strain evidence="3">UCR-EL1</strain>
    </source>
</reference>